<keyword evidence="3" id="KW-1185">Reference proteome</keyword>
<dbReference type="Gene3D" id="3.90.320.10">
    <property type="match status" value="1"/>
</dbReference>
<organism evidence="2 3">
    <name type="scientific">Novimethylophilus kurashikiensis</name>
    <dbReference type="NCBI Taxonomy" id="1825523"/>
    <lineage>
        <taxon>Bacteria</taxon>
        <taxon>Pseudomonadati</taxon>
        <taxon>Pseudomonadota</taxon>
        <taxon>Betaproteobacteria</taxon>
        <taxon>Nitrosomonadales</taxon>
        <taxon>Methylophilaceae</taxon>
        <taxon>Novimethylophilus</taxon>
    </lineage>
</organism>
<gene>
    <name evidence="2" type="ORF">NMK_1147</name>
</gene>
<dbReference type="Pfam" id="PF12684">
    <property type="entry name" value="DUF3799"/>
    <property type="match status" value="1"/>
</dbReference>
<dbReference type="OrthoDB" id="256590at2"/>
<evidence type="ECO:0000313" key="2">
    <source>
        <dbReference type="EMBL" id="GBG13596.1"/>
    </source>
</evidence>
<feature type="domain" description="Putative exodeoxyribonuclease 8 PDDEXK-like" evidence="1">
    <location>
        <begin position="29"/>
        <end position="247"/>
    </location>
</feature>
<dbReference type="InterPro" id="IPR011604">
    <property type="entry name" value="PDDEXK-like_dom_sf"/>
</dbReference>
<name>A0A2R5F5H8_9PROT</name>
<evidence type="ECO:0000259" key="1">
    <source>
        <dbReference type="Pfam" id="PF12684"/>
    </source>
</evidence>
<protein>
    <submittedName>
        <fullName evidence="2">Coproporphyrinogen III oxidase</fullName>
    </submittedName>
</protein>
<reference evidence="2 3" key="1">
    <citation type="journal article" date="2018" name="Environ. Microbiol.">
        <title>Isolation and genomic characterization of Novimethylophilus kurashikiensis gen. nov. sp. nov., a new lanthanide-dependent methylotrophic species of Methylophilaceae.</title>
        <authorList>
            <person name="Lv H."/>
            <person name="Sahin N."/>
            <person name="Tani A."/>
        </authorList>
    </citation>
    <scope>NUCLEOTIDE SEQUENCE [LARGE SCALE GENOMIC DNA]</scope>
    <source>
        <strain evidence="2 3">La2-4</strain>
    </source>
</reference>
<comment type="caution">
    <text evidence="2">The sequence shown here is derived from an EMBL/GenBank/DDBJ whole genome shotgun (WGS) entry which is preliminary data.</text>
</comment>
<dbReference type="EMBL" id="BDOQ01000003">
    <property type="protein sequence ID" value="GBG13596.1"/>
    <property type="molecule type" value="Genomic_DNA"/>
</dbReference>
<dbReference type="Proteomes" id="UP000245081">
    <property type="component" value="Unassembled WGS sequence"/>
</dbReference>
<evidence type="ECO:0000313" key="3">
    <source>
        <dbReference type="Proteomes" id="UP000245081"/>
    </source>
</evidence>
<proteinExistence type="predicted"/>
<sequence length="258" mass="29762">MNSAASNSIISDLCDISIEEYLGRRDYISSNGLKRVLDSKLHLQRYLLRQNDSTPQLDFGTAVHCSLLEPERFRREYFALPVAHADLLHEHDRLLIEEERGHAVHFITDFQMEAIQGICAQVERLPNIVQLLRDGLAERSLFWRDAETGIRCKIRPDLLVLPHLILELKTTFDASLPVFQHTLQMQRYHLSAAMYLEGVRQLTGQTLHYVYLVASRHAPYEVQSFVPDAALLEDGQRLFRGALNRLLAEEELRANFRD</sequence>
<dbReference type="AlphaFoldDB" id="A0A2R5F5H8"/>
<dbReference type="RefSeq" id="WP_109014781.1">
    <property type="nucleotide sequence ID" value="NZ_BDOQ01000003.1"/>
</dbReference>
<accession>A0A2R5F5H8</accession>
<dbReference type="InterPro" id="IPR024432">
    <property type="entry name" value="Put_RecE_PDDEXK-like_dom"/>
</dbReference>